<keyword evidence="7" id="KW-0998">Cell outer membrane</keyword>
<comment type="subcellular location">
    <subcellularLocation>
        <location evidence="1">Cell outer membrane</location>
    </subcellularLocation>
</comment>
<keyword evidence="3" id="KW-0813">Transport</keyword>
<evidence type="ECO:0000259" key="9">
    <source>
        <dbReference type="Pfam" id="PF24125"/>
    </source>
</evidence>
<keyword evidence="11" id="KW-1185">Reference proteome</keyword>
<evidence type="ECO:0000256" key="8">
    <source>
        <dbReference type="SAM" id="SignalP"/>
    </source>
</evidence>
<dbReference type="Pfam" id="PF02321">
    <property type="entry name" value="OEP"/>
    <property type="match status" value="2"/>
</dbReference>
<dbReference type="InterPro" id="IPR010130">
    <property type="entry name" value="T1SS_OMP_TolC"/>
</dbReference>
<gene>
    <name evidence="10" type="ORF">N8I74_13025</name>
</gene>
<evidence type="ECO:0000256" key="7">
    <source>
        <dbReference type="ARBA" id="ARBA00023237"/>
    </source>
</evidence>
<dbReference type="NCBIfam" id="TIGR01844">
    <property type="entry name" value="type_I_sec_TolC"/>
    <property type="match status" value="1"/>
</dbReference>
<protein>
    <submittedName>
        <fullName evidence="10">TolC family outer membrane protein</fullName>
    </submittedName>
</protein>
<evidence type="ECO:0000256" key="5">
    <source>
        <dbReference type="ARBA" id="ARBA00022692"/>
    </source>
</evidence>
<dbReference type="SUPFAM" id="SSF54427">
    <property type="entry name" value="NTF2-like"/>
    <property type="match status" value="1"/>
</dbReference>
<keyword evidence="4" id="KW-1134">Transmembrane beta strand</keyword>
<evidence type="ECO:0000256" key="3">
    <source>
        <dbReference type="ARBA" id="ARBA00022448"/>
    </source>
</evidence>
<dbReference type="PANTHER" id="PTHR30026:SF22">
    <property type="entry name" value="OUTER MEMBRANE EFFLUX PROTEIN"/>
    <property type="match status" value="1"/>
</dbReference>
<organism evidence="10 11">
    <name type="scientific">Chitiniphilus purpureus</name>
    <dbReference type="NCBI Taxonomy" id="2981137"/>
    <lineage>
        <taxon>Bacteria</taxon>
        <taxon>Pseudomonadati</taxon>
        <taxon>Pseudomonadota</taxon>
        <taxon>Betaproteobacteria</taxon>
        <taxon>Neisseriales</taxon>
        <taxon>Chitinibacteraceae</taxon>
        <taxon>Chitiniphilus</taxon>
    </lineage>
</organism>
<comment type="similarity">
    <text evidence="2">Belongs to the outer membrane factor (OMF) (TC 1.B.17) family.</text>
</comment>
<keyword evidence="6" id="KW-0472">Membrane</keyword>
<feature type="domain" description="Cds6 C-terminal" evidence="9">
    <location>
        <begin position="506"/>
        <end position="608"/>
    </location>
</feature>
<evidence type="ECO:0000256" key="1">
    <source>
        <dbReference type="ARBA" id="ARBA00004442"/>
    </source>
</evidence>
<evidence type="ECO:0000313" key="10">
    <source>
        <dbReference type="EMBL" id="UXY14234.1"/>
    </source>
</evidence>
<dbReference type="RefSeq" id="WP_263123534.1">
    <property type="nucleotide sequence ID" value="NZ_CP106753.1"/>
</dbReference>
<dbReference type="InterPro" id="IPR051906">
    <property type="entry name" value="TolC-like"/>
</dbReference>
<proteinExistence type="inferred from homology"/>
<dbReference type="InterPro" id="IPR056203">
    <property type="entry name" value="Cds6_C"/>
</dbReference>
<accession>A0ABY6DIR3</accession>
<keyword evidence="5" id="KW-0812">Transmembrane</keyword>
<dbReference type="InterPro" id="IPR032710">
    <property type="entry name" value="NTF2-like_dom_sf"/>
</dbReference>
<evidence type="ECO:0000313" key="11">
    <source>
        <dbReference type="Proteomes" id="UP001061302"/>
    </source>
</evidence>
<feature type="chain" id="PRO_5046604592" evidence="8">
    <location>
        <begin position="26"/>
        <end position="614"/>
    </location>
</feature>
<evidence type="ECO:0000256" key="6">
    <source>
        <dbReference type="ARBA" id="ARBA00023136"/>
    </source>
</evidence>
<dbReference type="InterPro" id="IPR003423">
    <property type="entry name" value="OMP_efflux"/>
</dbReference>
<reference evidence="10" key="1">
    <citation type="submission" date="2022-10" db="EMBL/GenBank/DDBJ databases">
        <title>Chitiniphilus purpureus sp. nov., a novel chitin-degrading bacterium isolated from crawfish pond sediment.</title>
        <authorList>
            <person name="Li K."/>
        </authorList>
    </citation>
    <scope>NUCLEOTIDE SEQUENCE</scope>
    <source>
        <strain evidence="10">CD1</strain>
    </source>
</reference>
<keyword evidence="8" id="KW-0732">Signal</keyword>
<feature type="signal peptide" evidence="8">
    <location>
        <begin position="1"/>
        <end position="25"/>
    </location>
</feature>
<dbReference type="Gene3D" id="1.20.1600.10">
    <property type="entry name" value="Outer membrane efflux proteins (OEP)"/>
    <property type="match status" value="1"/>
</dbReference>
<evidence type="ECO:0000256" key="4">
    <source>
        <dbReference type="ARBA" id="ARBA00022452"/>
    </source>
</evidence>
<dbReference type="Gene3D" id="3.10.450.50">
    <property type="match status" value="1"/>
</dbReference>
<evidence type="ECO:0000256" key="2">
    <source>
        <dbReference type="ARBA" id="ARBA00007613"/>
    </source>
</evidence>
<name>A0ABY6DIR3_9NEIS</name>
<dbReference type="SUPFAM" id="SSF56954">
    <property type="entry name" value="Outer membrane efflux proteins (OEP)"/>
    <property type="match status" value="1"/>
</dbReference>
<dbReference type="Pfam" id="PF24125">
    <property type="entry name" value="Cds6_C"/>
    <property type="match status" value="1"/>
</dbReference>
<dbReference type="PANTHER" id="PTHR30026">
    <property type="entry name" value="OUTER MEMBRANE PROTEIN TOLC"/>
    <property type="match status" value="1"/>
</dbReference>
<dbReference type="Proteomes" id="UP001061302">
    <property type="component" value="Chromosome"/>
</dbReference>
<dbReference type="EMBL" id="CP106753">
    <property type="protein sequence ID" value="UXY14234.1"/>
    <property type="molecule type" value="Genomic_DNA"/>
</dbReference>
<sequence>MNRNKILLTLLGALLGGIAVTTTQAKTLAESVEKAVLRNPEVRARWHELRAADEDINIARSNYLPRLDVQAAAGRAWQDEPDAPSESYSNPSASVELRQILFDGFATRDEVRRASYAKLSRYYDLLAVSDQYAMETVQAYYDVLRFRELVRLAERNHATHLDIFKLIEERTQAGVGRRVDLEQAAGRLALAESNLLTERSNLYDVSARYARLVGEEPGELAAPPELGGSLPTPAEVLGQAVKRNPAFLAAVSNIRSARAGTGVSRSGYWPTLELRASQGFEKNQDGAEGDFRNSRLMLMLNYNLFKGGGDRARERRAVEQLSGAIEMRDKACREIRQTTQIAWNNVQRLGEQLKYLEQHELSTRKARDAYRQQFDIGQRSLLDVLDTENELFDASRALASGRIDRKIAEARVLAQTHQLLAALKLTPLETQVAEQDLAGSEIEDEQVRCSTVLPAAEPAISLAPVPTSPAAPAADASLAEVPAMPGTATRNEIAQQIDNSDKALETVVRTWANAWSAKNVAAYFDHYATDFKPEGGVGQPEWVTQRTTRLTNPNRINVRIDRFQVLKKSTKAAEVRFIQHYESAQYRDEVSKTLILLHDQGRWKIARERINVES</sequence>